<dbReference type="PROSITE" id="PS50075">
    <property type="entry name" value="CARRIER"/>
    <property type="match status" value="1"/>
</dbReference>
<dbReference type="KEGG" id="pmh:P9215_14821"/>
<dbReference type="RefSeq" id="WP_012008143.1">
    <property type="nucleotide sequence ID" value="NC_009840.1"/>
</dbReference>
<sequence>MTTSEKYNEEINNKIVKYILNNFPSEFNELTLPKDESLYEIGLLDSMGVIELVEFLENEFNVRIEDDEITYEKMGSINKMILLIISKT</sequence>
<dbReference type="OrthoDB" id="1123464at2"/>
<evidence type="ECO:0000313" key="3">
    <source>
        <dbReference type="Proteomes" id="UP000002014"/>
    </source>
</evidence>
<dbReference type="HOGENOM" id="CLU_108696_16_1_3"/>
<dbReference type="AlphaFoldDB" id="A8G664"/>
<dbReference type="Proteomes" id="UP000002014">
    <property type="component" value="Chromosome"/>
</dbReference>
<dbReference type="Gene3D" id="1.10.1200.10">
    <property type="entry name" value="ACP-like"/>
    <property type="match status" value="1"/>
</dbReference>
<name>A8G664_PROM2</name>
<dbReference type="EMBL" id="CP000825">
    <property type="protein sequence ID" value="ABV51095.1"/>
    <property type="molecule type" value="Genomic_DNA"/>
</dbReference>
<dbReference type="STRING" id="93060.P9215_14821"/>
<evidence type="ECO:0000259" key="1">
    <source>
        <dbReference type="PROSITE" id="PS50075"/>
    </source>
</evidence>
<protein>
    <recommendedName>
        <fullName evidence="1">Carrier domain-containing protein</fullName>
    </recommendedName>
</protein>
<dbReference type="InterPro" id="IPR009081">
    <property type="entry name" value="PP-bd_ACP"/>
</dbReference>
<accession>A8G664</accession>
<gene>
    <name evidence="2" type="ordered locus">P9215_14821</name>
</gene>
<evidence type="ECO:0000313" key="2">
    <source>
        <dbReference type="EMBL" id="ABV51095.1"/>
    </source>
</evidence>
<reference evidence="2 3" key="1">
    <citation type="journal article" date="2007" name="PLoS Genet.">
        <title>Patterns and implications of gene gain and loss in the evolution of Prochlorococcus.</title>
        <authorList>
            <person name="Kettler G.C."/>
            <person name="Martiny A.C."/>
            <person name="Huang K."/>
            <person name="Zucker J."/>
            <person name="Coleman M.L."/>
            <person name="Rodrigue S."/>
            <person name="Chen F."/>
            <person name="Lapidus A."/>
            <person name="Ferriera S."/>
            <person name="Johnson J."/>
            <person name="Steglich C."/>
            <person name="Church G.M."/>
            <person name="Richardson P."/>
            <person name="Chisholm S.W."/>
        </authorList>
    </citation>
    <scope>NUCLEOTIDE SEQUENCE [LARGE SCALE GENOMIC DNA]</scope>
    <source>
        <strain evidence="2 3">MIT 9215</strain>
    </source>
</reference>
<proteinExistence type="predicted"/>
<dbReference type="InterPro" id="IPR036736">
    <property type="entry name" value="ACP-like_sf"/>
</dbReference>
<dbReference type="Pfam" id="PF00550">
    <property type="entry name" value="PP-binding"/>
    <property type="match status" value="1"/>
</dbReference>
<dbReference type="SUPFAM" id="SSF47336">
    <property type="entry name" value="ACP-like"/>
    <property type="match status" value="1"/>
</dbReference>
<organism evidence="2 3">
    <name type="scientific">Prochlorococcus marinus (strain MIT 9215)</name>
    <dbReference type="NCBI Taxonomy" id="93060"/>
    <lineage>
        <taxon>Bacteria</taxon>
        <taxon>Bacillati</taxon>
        <taxon>Cyanobacteriota</taxon>
        <taxon>Cyanophyceae</taxon>
        <taxon>Synechococcales</taxon>
        <taxon>Prochlorococcaceae</taxon>
        <taxon>Prochlorococcus</taxon>
    </lineage>
</organism>
<feature type="domain" description="Carrier" evidence="1">
    <location>
        <begin position="10"/>
        <end position="88"/>
    </location>
</feature>